<proteinExistence type="predicted"/>
<dbReference type="InterPro" id="IPR037284">
    <property type="entry name" value="SUF_FeS_clus_asmbl_SufBD_sf"/>
</dbReference>
<dbReference type="GO" id="GO:0016226">
    <property type="term" value="P:iron-sulfur cluster assembly"/>
    <property type="evidence" value="ECO:0007669"/>
    <property type="project" value="InterPro"/>
</dbReference>
<evidence type="ECO:0000259" key="1">
    <source>
        <dbReference type="Pfam" id="PF01458"/>
    </source>
</evidence>
<gene>
    <name evidence="2" type="primary">sufD</name>
    <name evidence="2" type="ORF">P271_430</name>
</gene>
<keyword evidence="3" id="KW-1185">Reference proteome</keyword>
<dbReference type="AlphaFoldDB" id="A0A084U3P9"/>
<dbReference type="PANTHER" id="PTHR43575:SF1">
    <property type="entry name" value="PROTEIN ABCI7, CHLOROPLASTIC"/>
    <property type="match status" value="1"/>
</dbReference>
<organism evidence="2 3">
    <name type="scientific">Malacoplasma iowae DK-CPA</name>
    <dbReference type="NCBI Taxonomy" id="1394179"/>
    <lineage>
        <taxon>Bacteria</taxon>
        <taxon>Bacillati</taxon>
        <taxon>Mycoplasmatota</taxon>
        <taxon>Mycoplasmoidales</taxon>
        <taxon>Mycoplasmoidaceae</taxon>
        <taxon>Malacoplasma</taxon>
    </lineage>
</organism>
<evidence type="ECO:0000313" key="3">
    <source>
        <dbReference type="Proteomes" id="UP000028523"/>
    </source>
</evidence>
<protein>
    <submittedName>
        <fullName evidence="2">Cysteine desulfurase activator complex subunit SufD</fullName>
    </submittedName>
</protein>
<dbReference type="SUPFAM" id="SSF101960">
    <property type="entry name" value="Stabilizer of iron transporter SufD"/>
    <property type="match status" value="1"/>
</dbReference>
<accession>A0A084U3P9</accession>
<feature type="domain" description="SUF system FeS cluster assembly SufBD core" evidence="1">
    <location>
        <begin position="47"/>
        <end position="173"/>
    </location>
</feature>
<evidence type="ECO:0000313" key="2">
    <source>
        <dbReference type="EMBL" id="KFB07585.1"/>
    </source>
</evidence>
<dbReference type="RefSeq" id="WP_004025441.1">
    <property type="nucleotide sequence ID" value="NZ_AWQU01000077.1"/>
</dbReference>
<dbReference type="Pfam" id="PF01458">
    <property type="entry name" value="SUFBD_core"/>
    <property type="match status" value="1"/>
</dbReference>
<dbReference type="PANTHER" id="PTHR43575">
    <property type="entry name" value="PROTEIN ABCI7, CHLOROPLASTIC"/>
    <property type="match status" value="1"/>
</dbReference>
<dbReference type="EMBL" id="AWQU01000077">
    <property type="protein sequence ID" value="KFB07585.1"/>
    <property type="molecule type" value="Genomic_DNA"/>
</dbReference>
<sequence>MSSSVVFLDDKNYNHTIKVKDKEIKELFILDTLKSDVNLHINIDIETNSKVDIVISSLNLENHNKTFNVLVNHLGDESESYCQVFGVNKDNAKTTFNLEAIIKDTSRGNYCEQAIKGILLSNSAVIEGKPNLIINTNNIKAKHALAIGRLNQAHIFYLQNKGLKKGDAIKLILLSYFNVVLYKLEDEKLREETVQKIYNTIGKVE</sequence>
<name>A0A084U3P9_MALIO</name>
<dbReference type="Proteomes" id="UP000028523">
    <property type="component" value="Unassembled WGS sequence"/>
</dbReference>
<reference evidence="2 3" key="1">
    <citation type="journal article" date="2014" name="PLoS ONE">
        <title>Reduction of Hydrogen Peroxide Accumulation and Toxicity by a Catalase from Mycoplasma iowae.</title>
        <authorList>
            <person name="Pritchard R.E."/>
            <person name="Prassinos A.J."/>
            <person name="Osborne J.D."/>
            <person name="Raviv Z."/>
            <person name="Balish M.F."/>
        </authorList>
    </citation>
    <scope>NUCLEOTIDE SEQUENCE [LARGE SCALE GENOMIC DNA]</scope>
    <source>
        <strain evidence="2 3">DK-CPA</strain>
    </source>
</reference>
<dbReference type="InterPro" id="IPR055346">
    <property type="entry name" value="Fe-S_cluster_assembly_SufBD"/>
</dbReference>
<dbReference type="GeneID" id="96866424"/>
<comment type="caution">
    <text evidence="2">The sequence shown here is derived from an EMBL/GenBank/DDBJ whole genome shotgun (WGS) entry which is preliminary data.</text>
</comment>
<dbReference type="InterPro" id="IPR000825">
    <property type="entry name" value="SUF_FeS_clus_asmbl_SufBD_core"/>
</dbReference>